<evidence type="ECO:0000259" key="4">
    <source>
        <dbReference type="SMART" id="SM00479"/>
    </source>
</evidence>
<evidence type="ECO:0000313" key="5">
    <source>
        <dbReference type="EMBL" id="NDW22778.1"/>
    </source>
</evidence>
<accession>A0A6L9MX60</accession>
<dbReference type="AlphaFoldDB" id="A0A6L9MX60"/>
<dbReference type="InterPro" id="IPR013520">
    <property type="entry name" value="Ribonucl_H"/>
</dbReference>
<keyword evidence="6" id="KW-1185">Reference proteome</keyword>
<dbReference type="GO" id="GO:0008408">
    <property type="term" value="F:3'-5' exonuclease activity"/>
    <property type="evidence" value="ECO:0007669"/>
    <property type="project" value="TreeGrafter"/>
</dbReference>
<reference evidence="5 6" key="1">
    <citation type="submission" date="2020-01" db="EMBL/GenBank/DDBJ databases">
        <title>Genomes of bacteria type strains.</title>
        <authorList>
            <person name="Chen J."/>
            <person name="Zhu S."/>
            <person name="Yang J."/>
        </authorList>
    </citation>
    <scope>NUCLEOTIDE SEQUENCE [LARGE SCALE GENOMIC DNA]</scope>
    <source>
        <strain evidence="5 6">LMG 22958</strain>
    </source>
</reference>
<dbReference type="GO" id="GO:0005829">
    <property type="term" value="C:cytosol"/>
    <property type="evidence" value="ECO:0007669"/>
    <property type="project" value="TreeGrafter"/>
</dbReference>
<protein>
    <submittedName>
        <fullName evidence="5">3'-5' exonuclease</fullName>
    </submittedName>
</protein>
<dbReference type="PANTHER" id="PTHR30231:SF4">
    <property type="entry name" value="PROTEIN NEN2"/>
    <property type="match status" value="1"/>
</dbReference>
<keyword evidence="1" id="KW-0540">Nuclease</keyword>
<dbReference type="Gene3D" id="3.30.420.10">
    <property type="entry name" value="Ribonuclease H-like superfamily/Ribonuclease H"/>
    <property type="match status" value="1"/>
</dbReference>
<keyword evidence="2" id="KW-0378">Hydrolase</keyword>
<keyword evidence="3 5" id="KW-0269">Exonuclease</keyword>
<dbReference type="SMART" id="SM00479">
    <property type="entry name" value="EXOIII"/>
    <property type="match status" value="1"/>
</dbReference>
<dbReference type="CDD" id="cd06127">
    <property type="entry name" value="DEDDh"/>
    <property type="match status" value="1"/>
</dbReference>
<evidence type="ECO:0000256" key="2">
    <source>
        <dbReference type="ARBA" id="ARBA00022801"/>
    </source>
</evidence>
<dbReference type="PANTHER" id="PTHR30231">
    <property type="entry name" value="DNA POLYMERASE III SUBUNIT EPSILON"/>
    <property type="match status" value="1"/>
</dbReference>
<dbReference type="GO" id="GO:0003676">
    <property type="term" value="F:nucleic acid binding"/>
    <property type="evidence" value="ECO:0007669"/>
    <property type="project" value="InterPro"/>
</dbReference>
<evidence type="ECO:0000256" key="3">
    <source>
        <dbReference type="ARBA" id="ARBA00022839"/>
    </source>
</evidence>
<comment type="caution">
    <text evidence="5">The sequence shown here is derived from an EMBL/GenBank/DDBJ whole genome shotgun (WGS) entry which is preliminary data.</text>
</comment>
<dbReference type="GO" id="GO:0006259">
    <property type="term" value="P:DNA metabolic process"/>
    <property type="evidence" value="ECO:0007669"/>
    <property type="project" value="UniProtKB-ARBA"/>
</dbReference>
<evidence type="ECO:0000313" key="6">
    <source>
        <dbReference type="Proteomes" id="UP000478837"/>
    </source>
</evidence>
<organism evidence="5 6">
    <name type="scientific">Alteromonas hispanica</name>
    <dbReference type="NCBI Taxonomy" id="315421"/>
    <lineage>
        <taxon>Bacteria</taxon>
        <taxon>Pseudomonadati</taxon>
        <taxon>Pseudomonadota</taxon>
        <taxon>Gammaproteobacteria</taxon>
        <taxon>Alteromonadales</taxon>
        <taxon>Alteromonadaceae</taxon>
        <taxon>Alteromonas/Salinimonas group</taxon>
        <taxon>Alteromonas</taxon>
    </lineage>
</organism>
<proteinExistence type="predicted"/>
<sequence length="232" mass="25671">MVMNWLKTRLFGKKGLSFKKQLSNLYVHNTELLAIDLELTSLDTQTTSITSIGWAKGKGCQLPLNACEYYVIDTPAELGQSPVIHGLTQDILQEGVSLQHAISKVLPLLETSVLVFHNASLDLAALNRAFVELSLPAIDVVYIDTLKLAVYQLNKQHQVLPNNSATLSVCRQRLDLPSCPEHNALDDAMATLQLFFAQIEQFGLTQQSALLQLHHTKALGHYRLGNEAGTRL</sequence>
<name>A0A6L9MX60_9ALTE</name>
<evidence type="ECO:0000256" key="1">
    <source>
        <dbReference type="ARBA" id="ARBA00022722"/>
    </source>
</evidence>
<gene>
    <name evidence="5" type="ORF">GTW09_14710</name>
</gene>
<dbReference type="InterPro" id="IPR012337">
    <property type="entry name" value="RNaseH-like_sf"/>
</dbReference>
<dbReference type="RefSeq" id="WP_163112501.1">
    <property type="nucleotide sequence ID" value="NZ_JAAAWP010000010.1"/>
</dbReference>
<feature type="domain" description="Exonuclease" evidence="4">
    <location>
        <begin position="31"/>
        <end position="204"/>
    </location>
</feature>
<dbReference type="Pfam" id="PF00929">
    <property type="entry name" value="RNase_T"/>
    <property type="match status" value="1"/>
</dbReference>
<dbReference type="EMBL" id="JAAAWP010000010">
    <property type="protein sequence ID" value="NDW22778.1"/>
    <property type="molecule type" value="Genomic_DNA"/>
</dbReference>
<dbReference type="InterPro" id="IPR036397">
    <property type="entry name" value="RNaseH_sf"/>
</dbReference>
<dbReference type="Proteomes" id="UP000478837">
    <property type="component" value="Unassembled WGS sequence"/>
</dbReference>
<dbReference type="SUPFAM" id="SSF53098">
    <property type="entry name" value="Ribonuclease H-like"/>
    <property type="match status" value="1"/>
</dbReference>